<comment type="caution">
    <text evidence="2">The sequence shown here is derived from an EMBL/GenBank/DDBJ whole genome shotgun (WGS) entry which is preliminary data.</text>
</comment>
<dbReference type="RefSeq" id="WP_030264978.1">
    <property type="nucleotide sequence ID" value="NZ_JBHEZZ010000037.1"/>
</dbReference>
<dbReference type="EMBL" id="JBHEZZ010000037">
    <property type="protein sequence ID" value="MFC1407001.1"/>
    <property type="molecule type" value="Genomic_DNA"/>
</dbReference>
<feature type="domain" description="Methyltransferase type 11" evidence="1">
    <location>
        <begin position="52"/>
        <end position="147"/>
    </location>
</feature>
<keyword evidence="3" id="KW-1185">Reference proteome</keyword>
<gene>
    <name evidence="2" type="ORF">ACEZDJ_37535</name>
</gene>
<sequence>MPRVSQTLEQYWDTYKPSRGDDVPAPSANVFEWTQHSHGPGAEWLGNPATALELGAAECKEAVHLARRGVQVTALDFSTVQINRARTWWEGTPGLHIVHAEACHYLDTTQQRFDAIYSVWGAAWFTDPDLLFPLVRSRLNSGGVFAFAHAEPLEGLYGPEGMYGNGFNGPKLTVLRWSHSPEQWTDLLKRHDFADIDAGILPAPDPDHVGTLMVRAYAPHS</sequence>
<dbReference type="Pfam" id="PF08241">
    <property type="entry name" value="Methyltransf_11"/>
    <property type="match status" value="1"/>
</dbReference>
<dbReference type="InterPro" id="IPR013216">
    <property type="entry name" value="Methyltransf_11"/>
</dbReference>
<evidence type="ECO:0000313" key="3">
    <source>
        <dbReference type="Proteomes" id="UP001592528"/>
    </source>
</evidence>
<dbReference type="Proteomes" id="UP001592528">
    <property type="component" value="Unassembled WGS sequence"/>
</dbReference>
<evidence type="ECO:0000259" key="1">
    <source>
        <dbReference type="Pfam" id="PF08241"/>
    </source>
</evidence>
<dbReference type="SUPFAM" id="SSF53335">
    <property type="entry name" value="S-adenosyl-L-methionine-dependent methyltransferases"/>
    <property type="match status" value="1"/>
</dbReference>
<dbReference type="CDD" id="cd02440">
    <property type="entry name" value="AdoMet_MTases"/>
    <property type="match status" value="1"/>
</dbReference>
<name>A0ABV6V028_9ACTN</name>
<dbReference type="InterPro" id="IPR029063">
    <property type="entry name" value="SAM-dependent_MTases_sf"/>
</dbReference>
<dbReference type="Gene3D" id="3.40.50.150">
    <property type="entry name" value="Vaccinia Virus protein VP39"/>
    <property type="match status" value="1"/>
</dbReference>
<organism evidence="2 3">
    <name type="scientific">Streptacidiphilus cavernicola</name>
    <dbReference type="NCBI Taxonomy" id="3342716"/>
    <lineage>
        <taxon>Bacteria</taxon>
        <taxon>Bacillati</taxon>
        <taxon>Actinomycetota</taxon>
        <taxon>Actinomycetes</taxon>
        <taxon>Kitasatosporales</taxon>
        <taxon>Streptomycetaceae</taxon>
        <taxon>Streptacidiphilus</taxon>
    </lineage>
</organism>
<proteinExistence type="predicted"/>
<protein>
    <submittedName>
        <fullName evidence="2">Trans-aconitate 2-methyltransferase</fullName>
    </submittedName>
</protein>
<evidence type="ECO:0000313" key="2">
    <source>
        <dbReference type="EMBL" id="MFC1407001.1"/>
    </source>
</evidence>
<accession>A0ABV6V028</accession>
<reference evidence="2 3" key="1">
    <citation type="submission" date="2024-09" db="EMBL/GenBank/DDBJ databases">
        <authorList>
            <person name="Lee S.D."/>
        </authorList>
    </citation>
    <scope>NUCLEOTIDE SEQUENCE [LARGE SCALE GENOMIC DNA]</scope>
    <source>
        <strain evidence="2 3">N1-5</strain>
    </source>
</reference>